<reference evidence="2" key="1">
    <citation type="journal article" date="2023" name="Front. Mar. Sci.">
        <title>A new Merluccius polli reference genome to investigate the effects of global change in West African waters.</title>
        <authorList>
            <person name="Mateo J.L."/>
            <person name="Blanco-Fernandez C."/>
            <person name="Garcia-Vazquez E."/>
            <person name="Machado-Schiaffino G."/>
        </authorList>
    </citation>
    <scope>NUCLEOTIDE SEQUENCE</scope>
    <source>
        <strain evidence="2">C29</strain>
        <tissue evidence="2">Fin</tissue>
    </source>
</reference>
<dbReference type="AlphaFoldDB" id="A0AA47P5V9"/>
<comment type="caution">
    <text evidence="2">The sequence shown here is derived from an EMBL/GenBank/DDBJ whole genome shotgun (WGS) entry which is preliminary data.</text>
</comment>
<evidence type="ECO:0000313" key="3">
    <source>
        <dbReference type="Proteomes" id="UP001174136"/>
    </source>
</evidence>
<protein>
    <submittedName>
        <fullName evidence="2">Zinc finger BED domain-containing protein 1</fullName>
    </submittedName>
</protein>
<keyword evidence="3" id="KW-1185">Reference proteome</keyword>
<organism evidence="2 3">
    <name type="scientific">Merluccius polli</name>
    <name type="common">Benguela hake</name>
    <name type="synonym">Merluccius cadenati</name>
    <dbReference type="NCBI Taxonomy" id="89951"/>
    <lineage>
        <taxon>Eukaryota</taxon>
        <taxon>Metazoa</taxon>
        <taxon>Chordata</taxon>
        <taxon>Craniata</taxon>
        <taxon>Vertebrata</taxon>
        <taxon>Euteleostomi</taxon>
        <taxon>Actinopterygii</taxon>
        <taxon>Neopterygii</taxon>
        <taxon>Teleostei</taxon>
        <taxon>Neoteleostei</taxon>
        <taxon>Acanthomorphata</taxon>
        <taxon>Zeiogadaria</taxon>
        <taxon>Gadariae</taxon>
        <taxon>Gadiformes</taxon>
        <taxon>Gadoidei</taxon>
        <taxon>Merlucciidae</taxon>
        <taxon>Merluccius</taxon>
    </lineage>
</organism>
<sequence>MIHRLLEQEKAITQVLAADRSTRHLVLKWQDIDVLDAVSKALGPLLDFTDALPSENYVTVSFLRPILHLFSSELLQEKDEDADLTKTIKKSVLDYVMAKYSDPEVADLINMASFLDPRFRTQHLSQEEILVIKARVVREGESLSAMPSGPAAATSETSPQSAEKAQGQATEENQRKKQKKSWKLFQANSCC</sequence>
<feature type="compositionally biased region" description="Polar residues" evidence="1">
    <location>
        <begin position="154"/>
        <end position="171"/>
    </location>
</feature>
<dbReference type="Proteomes" id="UP001174136">
    <property type="component" value="Unassembled WGS sequence"/>
</dbReference>
<evidence type="ECO:0000256" key="1">
    <source>
        <dbReference type="SAM" id="MobiDB-lite"/>
    </source>
</evidence>
<gene>
    <name evidence="2" type="primary">ZBED1_264</name>
    <name evidence="2" type="ORF">N1851_006517</name>
</gene>
<feature type="region of interest" description="Disordered" evidence="1">
    <location>
        <begin position="143"/>
        <end position="191"/>
    </location>
</feature>
<dbReference type="EMBL" id="JAOPHQ010001141">
    <property type="protein sequence ID" value="KAK0152106.1"/>
    <property type="molecule type" value="Genomic_DNA"/>
</dbReference>
<name>A0AA47P5V9_MERPO</name>
<accession>A0AA47P5V9</accession>
<dbReference type="InterPro" id="IPR012337">
    <property type="entry name" value="RNaseH-like_sf"/>
</dbReference>
<evidence type="ECO:0000313" key="2">
    <source>
        <dbReference type="EMBL" id="KAK0152106.1"/>
    </source>
</evidence>
<dbReference type="SUPFAM" id="SSF53098">
    <property type="entry name" value="Ribonuclease H-like"/>
    <property type="match status" value="1"/>
</dbReference>
<proteinExistence type="predicted"/>